<keyword evidence="2" id="KW-0378">Hydrolase</keyword>
<accession>A0A6I1GNU3</accession>
<keyword evidence="8" id="KW-1185">Reference proteome</keyword>
<dbReference type="PROSITE" id="PS51192">
    <property type="entry name" value="HELICASE_ATP_BIND_1"/>
    <property type="match status" value="1"/>
</dbReference>
<feature type="domain" description="Helicase ATP-binding" evidence="5">
    <location>
        <begin position="38"/>
        <end position="172"/>
    </location>
</feature>
<organism evidence="7 8">
    <name type="scientific">Bifidobacterium leontopitheci</name>
    <dbReference type="NCBI Taxonomy" id="2650774"/>
    <lineage>
        <taxon>Bacteria</taxon>
        <taxon>Bacillati</taxon>
        <taxon>Actinomycetota</taxon>
        <taxon>Actinomycetes</taxon>
        <taxon>Bifidobacteriales</taxon>
        <taxon>Bifidobacteriaceae</taxon>
        <taxon>Bifidobacterium</taxon>
    </lineage>
</organism>
<dbReference type="PROSITE" id="PS51194">
    <property type="entry name" value="HELICASE_CTER"/>
    <property type="match status" value="1"/>
</dbReference>
<dbReference type="GO" id="GO:0016787">
    <property type="term" value="F:hydrolase activity"/>
    <property type="evidence" value="ECO:0007669"/>
    <property type="project" value="UniProtKB-KW"/>
</dbReference>
<dbReference type="Pfam" id="PF00271">
    <property type="entry name" value="Helicase_C"/>
    <property type="match status" value="1"/>
</dbReference>
<dbReference type="Gene3D" id="3.40.50.300">
    <property type="entry name" value="P-loop containing nucleotide triphosphate hydrolases"/>
    <property type="match status" value="2"/>
</dbReference>
<dbReference type="InterPro" id="IPR050699">
    <property type="entry name" value="RNA-DNA_Helicase"/>
</dbReference>
<protein>
    <submittedName>
        <fullName evidence="7">Helicase protein</fullName>
    </submittedName>
</protein>
<dbReference type="PANTHER" id="PTHR12131:SF1">
    <property type="entry name" value="ATP-DEPENDENT RNA HELICASE SUPV3L1, MITOCHONDRIAL-RELATED"/>
    <property type="match status" value="1"/>
</dbReference>
<dbReference type="SMART" id="SM00490">
    <property type="entry name" value="HELICc"/>
    <property type="match status" value="1"/>
</dbReference>
<dbReference type="InterPro" id="IPR027417">
    <property type="entry name" value="P-loop_NTPase"/>
</dbReference>
<dbReference type="InterPro" id="IPR055206">
    <property type="entry name" value="DEXQc_SUV3"/>
</dbReference>
<comment type="caution">
    <text evidence="7">The sequence shown here is derived from an EMBL/GenBank/DDBJ whole genome shotgun (WGS) entry which is preliminary data.</text>
</comment>
<evidence type="ECO:0000259" key="5">
    <source>
        <dbReference type="PROSITE" id="PS51192"/>
    </source>
</evidence>
<dbReference type="InterPro" id="IPR014001">
    <property type="entry name" value="Helicase_ATP-bd"/>
</dbReference>
<dbReference type="Pfam" id="PF22527">
    <property type="entry name" value="DEXQc_Suv3"/>
    <property type="match status" value="1"/>
</dbReference>
<evidence type="ECO:0000256" key="4">
    <source>
        <dbReference type="ARBA" id="ARBA00022840"/>
    </source>
</evidence>
<keyword evidence="1" id="KW-0547">Nucleotide-binding</keyword>
<dbReference type="InterPro" id="IPR001650">
    <property type="entry name" value="Helicase_C-like"/>
</dbReference>
<keyword evidence="3 7" id="KW-0347">Helicase</keyword>
<dbReference type="GO" id="GO:0004386">
    <property type="term" value="F:helicase activity"/>
    <property type="evidence" value="ECO:0007669"/>
    <property type="project" value="UniProtKB-KW"/>
</dbReference>
<reference evidence="7 8" key="1">
    <citation type="submission" date="2019-09" db="EMBL/GenBank/DDBJ databases">
        <title>Characterization of the phylogenetic diversity of two novel species belonging to the genus Bifidobacterium: Bifidobacterium cebidarum sp. nov. and Bifidobacterium leontopitheci sp. nov.</title>
        <authorList>
            <person name="Lugli G.A."/>
            <person name="Duranti S."/>
            <person name="Milani C."/>
            <person name="Turroni F."/>
            <person name="Ventura M."/>
        </authorList>
    </citation>
    <scope>NUCLEOTIDE SEQUENCE [LARGE SCALE GENOMIC DNA]</scope>
    <source>
        <strain evidence="7 8">LMG 31471</strain>
    </source>
</reference>
<evidence type="ECO:0000313" key="7">
    <source>
        <dbReference type="EMBL" id="KAB7790977.1"/>
    </source>
</evidence>
<keyword evidence="4" id="KW-0067">ATP-binding</keyword>
<proteinExistence type="predicted"/>
<sequence>MKKSIKRKNEMEKAQRAVACECIAVSQAASDPFGYYARMRHRVRRFILHVGPTNSGKTHDALQSLMDAGDGVYLAPLRLLALETGERLRAQGLRCDIITGEERSIEFGATFSSRTVEMFDTERSYRCVVIDEAQMISDPRRGGAWTRAILAADAPQIHICMADEALALVTRLIAMCGDDIEIVRHRRATGLSVEPEPLDGDPMPDDALIAFDRTDVLELAASIEARGIPTAVIYGALPWPARRAEAKRFATGEAEVLIATDAIGMGLNLPIRRVVFTATTKYDGKASRSLTTAEIKQIAGRAGRRGMYQQGFVTSTCRANDWLRHRLEEQVRPLTAARLAFPQELGMETAVPLTLLLKVWAKTPMSYDMLRRIDLTGPITIATMLEGVGAGSGTRFPSDRQTLLGMAFLPVDPQRDLDEVMALYQGLKRKTHPLLPGGGAWAHDYDTGEPRSLIRLERLLRTLGIRFAFARKLNIMDRAMEERFAATRMRLEHDVIVKVTGSKAALLERRLADEDEWNVRDEHGVWRF</sequence>
<dbReference type="SUPFAM" id="SSF52540">
    <property type="entry name" value="P-loop containing nucleoside triphosphate hydrolases"/>
    <property type="match status" value="1"/>
</dbReference>
<evidence type="ECO:0000256" key="2">
    <source>
        <dbReference type="ARBA" id="ARBA00022801"/>
    </source>
</evidence>
<evidence type="ECO:0000313" key="8">
    <source>
        <dbReference type="Proteomes" id="UP000441772"/>
    </source>
</evidence>
<dbReference type="AlphaFoldDB" id="A0A6I1GNU3"/>
<dbReference type="EMBL" id="WBVT01000005">
    <property type="protein sequence ID" value="KAB7790977.1"/>
    <property type="molecule type" value="Genomic_DNA"/>
</dbReference>
<evidence type="ECO:0000256" key="3">
    <source>
        <dbReference type="ARBA" id="ARBA00022806"/>
    </source>
</evidence>
<evidence type="ECO:0000256" key="1">
    <source>
        <dbReference type="ARBA" id="ARBA00022741"/>
    </source>
</evidence>
<dbReference type="Gene3D" id="1.20.272.40">
    <property type="match status" value="1"/>
</dbReference>
<dbReference type="RefSeq" id="WP_152233891.1">
    <property type="nucleotide sequence ID" value="NZ_JBHSKZ010000029.1"/>
</dbReference>
<dbReference type="Proteomes" id="UP000441772">
    <property type="component" value="Unassembled WGS sequence"/>
</dbReference>
<evidence type="ECO:0000259" key="6">
    <source>
        <dbReference type="PROSITE" id="PS51194"/>
    </source>
</evidence>
<name>A0A6I1GNU3_9BIFI</name>
<gene>
    <name evidence="7" type="ORF">F7D09_0523</name>
</gene>
<feature type="domain" description="Helicase C-terminal" evidence="6">
    <location>
        <begin position="185"/>
        <end position="353"/>
    </location>
</feature>
<dbReference type="PANTHER" id="PTHR12131">
    <property type="entry name" value="ATP-DEPENDENT RNA AND DNA HELICASE"/>
    <property type="match status" value="1"/>
</dbReference>
<dbReference type="GO" id="GO:0005524">
    <property type="term" value="F:ATP binding"/>
    <property type="evidence" value="ECO:0007669"/>
    <property type="project" value="UniProtKB-KW"/>
</dbReference>